<dbReference type="InterPro" id="IPR022742">
    <property type="entry name" value="Hydrolase_4"/>
</dbReference>
<dbReference type="RefSeq" id="WP_014796588.1">
    <property type="nucleotide sequence ID" value="NC_018018.1"/>
</dbReference>
<dbReference type="Proteomes" id="UP000006054">
    <property type="component" value="Chromosome"/>
</dbReference>
<dbReference type="InterPro" id="IPR029058">
    <property type="entry name" value="AB_hydrolase_fold"/>
</dbReference>
<feature type="domain" description="Serine aminopeptidase S33" evidence="1">
    <location>
        <begin position="36"/>
        <end position="241"/>
    </location>
</feature>
<dbReference type="AlphaFoldDB" id="I4AGP4"/>
<evidence type="ECO:0000313" key="3">
    <source>
        <dbReference type="Proteomes" id="UP000006054"/>
    </source>
</evidence>
<dbReference type="Pfam" id="PF12146">
    <property type="entry name" value="Hydrolase_4"/>
    <property type="match status" value="1"/>
</dbReference>
<dbReference type="OrthoDB" id="9801217at2"/>
<dbReference type="PATRIC" id="fig|880071.3.peg.633"/>
<dbReference type="HOGENOM" id="CLU_051796_0_0_10"/>
<sequence>MNLEKDFTSQTLKLEDDYEGNVIATLISCNANTGNQKSVIYIHGYIDYFFHPHVAEKFIENGFDFYALDLRKYGRSWLSHQRENYCKSITEYFEEITIVINQIYEKNQSPIYLLGHSTGGLTASSYANFGEAKDKISGLILNSPFLDFYDSAFKKNAILATCNMLCLFYDYAYIINTLSPVYIQSIHQDFEGEWNFNLKWKYTQGFPTYFKWVLAIDEAHERLRKYSNIQVPILVMHSSASTKLSKFSEEAMQNDIVLDVEDIKERGAKLGNQVTLLEIENAMHDIFLSKESVREKALEGMFEWLLEN</sequence>
<dbReference type="eggNOG" id="COG2267">
    <property type="taxonomic scope" value="Bacteria"/>
</dbReference>
<protein>
    <submittedName>
        <fullName evidence="2">Lysophospholipase</fullName>
    </submittedName>
</protein>
<name>I4AGP4_BERLS</name>
<dbReference type="KEGG" id="fli:Fleli_0666"/>
<dbReference type="SUPFAM" id="SSF53474">
    <property type="entry name" value="alpha/beta-Hydrolases"/>
    <property type="match status" value="1"/>
</dbReference>
<evidence type="ECO:0000313" key="2">
    <source>
        <dbReference type="EMBL" id="AFM03129.1"/>
    </source>
</evidence>
<keyword evidence="3" id="KW-1185">Reference proteome</keyword>
<dbReference type="Gene3D" id="3.40.50.1820">
    <property type="entry name" value="alpha/beta hydrolase"/>
    <property type="match status" value="1"/>
</dbReference>
<evidence type="ECO:0000259" key="1">
    <source>
        <dbReference type="Pfam" id="PF12146"/>
    </source>
</evidence>
<dbReference type="EMBL" id="CP003345">
    <property type="protein sequence ID" value="AFM03129.1"/>
    <property type="molecule type" value="Genomic_DNA"/>
</dbReference>
<dbReference type="InterPro" id="IPR051044">
    <property type="entry name" value="MAG_DAG_Lipase"/>
</dbReference>
<reference evidence="3" key="1">
    <citation type="submission" date="2012-06" db="EMBL/GenBank/DDBJ databases">
        <title>The complete genome of Flexibacter litoralis DSM 6794.</title>
        <authorList>
            <person name="Lucas S."/>
            <person name="Copeland A."/>
            <person name="Lapidus A."/>
            <person name="Glavina del Rio T."/>
            <person name="Dalin E."/>
            <person name="Tice H."/>
            <person name="Bruce D."/>
            <person name="Goodwin L."/>
            <person name="Pitluck S."/>
            <person name="Peters L."/>
            <person name="Ovchinnikova G."/>
            <person name="Lu M."/>
            <person name="Kyrpides N."/>
            <person name="Mavromatis K."/>
            <person name="Ivanova N."/>
            <person name="Brettin T."/>
            <person name="Detter J.C."/>
            <person name="Han C."/>
            <person name="Larimer F."/>
            <person name="Land M."/>
            <person name="Hauser L."/>
            <person name="Markowitz V."/>
            <person name="Cheng J.-F."/>
            <person name="Hugenholtz P."/>
            <person name="Woyke T."/>
            <person name="Wu D."/>
            <person name="Spring S."/>
            <person name="Lang E."/>
            <person name="Kopitz M."/>
            <person name="Brambilla E."/>
            <person name="Klenk H.-P."/>
            <person name="Eisen J.A."/>
        </authorList>
    </citation>
    <scope>NUCLEOTIDE SEQUENCE [LARGE SCALE GENOMIC DNA]</scope>
    <source>
        <strain evidence="3">ATCC 23117 / DSM 6794 / NBRC 15988 / NCIMB 1366 / Sio-4</strain>
    </source>
</reference>
<proteinExistence type="predicted"/>
<dbReference type="PANTHER" id="PTHR11614">
    <property type="entry name" value="PHOSPHOLIPASE-RELATED"/>
    <property type="match status" value="1"/>
</dbReference>
<accession>I4AGP4</accession>
<gene>
    <name evidence="2" type="ordered locus">Fleli_0666</name>
</gene>
<dbReference type="STRING" id="880071.Fleli_0666"/>
<organism evidence="2 3">
    <name type="scientific">Bernardetia litoralis (strain ATCC 23117 / DSM 6794 / NBRC 15988 / NCIMB 1366 / Fx l1 / Sio-4)</name>
    <name type="common">Flexibacter litoralis</name>
    <dbReference type="NCBI Taxonomy" id="880071"/>
    <lineage>
        <taxon>Bacteria</taxon>
        <taxon>Pseudomonadati</taxon>
        <taxon>Bacteroidota</taxon>
        <taxon>Cytophagia</taxon>
        <taxon>Cytophagales</taxon>
        <taxon>Bernardetiaceae</taxon>
        <taxon>Bernardetia</taxon>
    </lineage>
</organism>